<sequence length="136" mass="15555">MPKESAITKSLSILNSEQQQAVLANPENNLLIIAGPGTGKTTVLTEHDFVDNHQRVNLMTLHGAKGLEFKHVFLFQVTEEIFPSRLNLDIEEERRLFFVGLTRAQQHLYITADFFRPSIFVQEIMQSPLVTKKDIY</sequence>
<dbReference type="GO" id="GO:0003677">
    <property type="term" value="F:DNA binding"/>
    <property type="evidence" value="ECO:0007669"/>
    <property type="project" value="InterPro"/>
</dbReference>
<dbReference type="InterPro" id="IPR000212">
    <property type="entry name" value="DNA_helicase_UvrD/REP"/>
</dbReference>
<dbReference type="GeneID" id="110988002"/>
<evidence type="ECO:0000256" key="2">
    <source>
        <dbReference type="ARBA" id="ARBA00022801"/>
    </source>
</evidence>
<dbReference type="GO" id="GO:0000725">
    <property type="term" value="P:recombinational repair"/>
    <property type="evidence" value="ECO:0007669"/>
    <property type="project" value="TreeGrafter"/>
</dbReference>
<dbReference type="Gene3D" id="3.40.50.300">
    <property type="entry name" value="P-loop containing nucleotide triphosphate hydrolases"/>
    <property type="match status" value="2"/>
</dbReference>
<dbReference type="PANTHER" id="PTHR11070">
    <property type="entry name" value="UVRD / RECB / PCRA DNA HELICASE FAMILY MEMBER"/>
    <property type="match status" value="1"/>
</dbReference>
<reference evidence="7" key="1">
    <citation type="submission" date="2025-08" db="UniProtKB">
        <authorList>
            <consortium name="RefSeq"/>
        </authorList>
    </citation>
    <scope>IDENTIFICATION</scope>
</reference>
<evidence type="ECO:0000259" key="5">
    <source>
        <dbReference type="Pfam" id="PF13361"/>
    </source>
</evidence>
<dbReference type="InterPro" id="IPR014017">
    <property type="entry name" value="DNA_helicase_UvrD-like_C"/>
</dbReference>
<dbReference type="PANTHER" id="PTHR11070:SF2">
    <property type="entry name" value="ATP-DEPENDENT DNA HELICASE SRS2"/>
    <property type="match status" value="1"/>
</dbReference>
<dbReference type="GO" id="GO:0016787">
    <property type="term" value="F:hydrolase activity"/>
    <property type="evidence" value="ECO:0007669"/>
    <property type="project" value="UniProtKB-KW"/>
</dbReference>
<evidence type="ECO:0000256" key="4">
    <source>
        <dbReference type="ARBA" id="ARBA00022840"/>
    </source>
</evidence>
<keyword evidence="3" id="KW-0347">Helicase</keyword>
<feature type="domain" description="UvrD-like helicase C-terminal" evidence="5">
    <location>
        <begin position="46"/>
        <end position="111"/>
    </location>
</feature>
<organism evidence="6 7">
    <name type="scientific">Acanthaster planci</name>
    <name type="common">Crown-of-thorns starfish</name>
    <dbReference type="NCBI Taxonomy" id="133434"/>
    <lineage>
        <taxon>Eukaryota</taxon>
        <taxon>Metazoa</taxon>
        <taxon>Echinodermata</taxon>
        <taxon>Eleutherozoa</taxon>
        <taxon>Asterozoa</taxon>
        <taxon>Asteroidea</taxon>
        <taxon>Valvatacea</taxon>
        <taxon>Valvatida</taxon>
        <taxon>Acanthasteridae</taxon>
        <taxon>Acanthaster</taxon>
    </lineage>
</organism>
<evidence type="ECO:0000256" key="1">
    <source>
        <dbReference type="ARBA" id="ARBA00022741"/>
    </source>
</evidence>
<dbReference type="InterPro" id="IPR027417">
    <property type="entry name" value="P-loop_NTPase"/>
</dbReference>
<keyword evidence="6" id="KW-1185">Reference proteome</keyword>
<accession>A0A8B7ZNA9</accession>
<name>A0A8B7ZNA9_ACAPL</name>
<dbReference type="OrthoDB" id="10069970at2759"/>
<gene>
    <name evidence="7" type="primary">LOC110988002</name>
</gene>
<evidence type="ECO:0000256" key="3">
    <source>
        <dbReference type="ARBA" id="ARBA00022806"/>
    </source>
</evidence>
<dbReference type="KEGG" id="aplc:110988002"/>
<dbReference type="SUPFAM" id="SSF52540">
    <property type="entry name" value="P-loop containing nucleoside triphosphate hydrolases"/>
    <property type="match status" value="2"/>
</dbReference>
<evidence type="ECO:0000313" key="7">
    <source>
        <dbReference type="RefSeq" id="XP_022106919.1"/>
    </source>
</evidence>
<dbReference type="AlphaFoldDB" id="A0A8B7ZNA9"/>
<dbReference type="GO" id="GO:0005829">
    <property type="term" value="C:cytosol"/>
    <property type="evidence" value="ECO:0007669"/>
    <property type="project" value="TreeGrafter"/>
</dbReference>
<proteinExistence type="predicted"/>
<dbReference type="RefSeq" id="XP_022106919.1">
    <property type="nucleotide sequence ID" value="XM_022251227.1"/>
</dbReference>
<evidence type="ECO:0000313" key="6">
    <source>
        <dbReference type="Proteomes" id="UP000694845"/>
    </source>
</evidence>
<keyword evidence="4" id="KW-0067">ATP-binding</keyword>
<dbReference type="GO" id="GO:0005524">
    <property type="term" value="F:ATP binding"/>
    <property type="evidence" value="ECO:0007669"/>
    <property type="project" value="UniProtKB-KW"/>
</dbReference>
<dbReference type="GO" id="GO:0043138">
    <property type="term" value="F:3'-5' DNA helicase activity"/>
    <property type="evidence" value="ECO:0007669"/>
    <property type="project" value="TreeGrafter"/>
</dbReference>
<protein>
    <submittedName>
        <fullName evidence="7">Uncharacterized protein LOC110988002</fullName>
    </submittedName>
</protein>
<keyword evidence="2" id="KW-0378">Hydrolase</keyword>
<keyword evidence="1" id="KW-0547">Nucleotide-binding</keyword>
<dbReference type="Pfam" id="PF13361">
    <property type="entry name" value="UvrD_C"/>
    <property type="match status" value="1"/>
</dbReference>
<dbReference type="Proteomes" id="UP000694845">
    <property type="component" value="Unplaced"/>
</dbReference>